<dbReference type="EMBL" id="JBBNFM010000001">
    <property type="protein sequence ID" value="MEQ2452474.1"/>
    <property type="molecule type" value="Genomic_DNA"/>
</dbReference>
<accession>A0ABV1ED05</accession>
<evidence type="ECO:0000313" key="1">
    <source>
        <dbReference type="EMBL" id="MEQ2452474.1"/>
    </source>
</evidence>
<dbReference type="Proteomes" id="UP001482186">
    <property type="component" value="Unassembled WGS sequence"/>
</dbReference>
<reference evidence="1 2" key="1">
    <citation type="submission" date="2024-04" db="EMBL/GenBank/DDBJ databases">
        <title>Human intestinal bacterial collection.</title>
        <authorList>
            <person name="Pauvert C."/>
            <person name="Hitch T.C.A."/>
            <person name="Clavel T."/>
        </authorList>
    </citation>
    <scope>NUCLEOTIDE SEQUENCE [LARGE SCALE GENOMIC DNA]</scope>
    <source>
        <strain evidence="1 2">CLA-AA-H141</strain>
    </source>
</reference>
<comment type="caution">
    <text evidence="1">The sequence shown here is derived from an EMBL/GenBank/DDBJ whole genome shotgun (WGS) entry which is preliminary data.</text>
</comment>
<sequence>MEFSQARIDYYRKYRNNPKDVDSLQKVRELAVEVIEYKRNDKSIEQVFSSQVKGAIKETDQLQRTSKREYVIEPTKTNAGTRVIPMTNEVTEMFRAIIEDGIMSNVYVKK</sequence>
<protein>
    <submittedName>
        <fullName evidence="1">Uncharacterized protein</fullName>
    </submittedName>
</protein>
<keyword evidence="2" id="KW-1185">Reference proteome</keyword>
<name>A0ABV1ED05_9FIRM</name>
<organism evidence="1 2">
    <name type="scientific">Coprococcus ammoniilyticus</name>
    <dbReference type="NCBI Taxonomy" id="2981785"/>
    <lineage>
        <taxon>Bacteria</taxon>
        <taxon>Bacillati</taxon>
        <taxon>Bacillota</taxon>
        <taxon>Clostridia</taxon>
        <taxon>Lachnospirales</taxon>
        <taxon>Lachnospiraceae</taxon>
        <taxon>Coprococcus</taxon>
    </lineage>
</organism>
<gene>
    <name evidence="1" type="ORF">AAAT04_00235</name>
</gene>
<proteinExistence type="predicted"/>
<evidence type="ECO:0000313" key="2">
    <source>
        <dbReference type="Proteomes" id="UP001482186"/>
    </source>
</evidence>
<dbReference type="RefSeq" id="WP_349115488.1">
    <property type="nucleotide sequence ID" value="NZ_JBBNFM010000001.1"/>
</dbReference>